<protein>
    <submittedName>
        <fullName evidence="2">DUF1738 domain-containing protein</fullName>
    </submittedName>
</protein>
<accession>A0A9D9N1N6</accession>
<evidence type="ECO:0000313" key="3">
    <source>
        <dbReference type="Proteomes" id="UP000823638"/>
    </source>
</evidence>
<evidence type="ECO:0000313" key="2">
    <source>
        <dbReference type="EMBL" id="MBO8457054.1"/>
    </source>
</evidence>
<organism evidence="2 3">
    <name type="scientific">Candidatus Gallitreponema excrementavium</name>
    <dbReference type="NCBI Taxonomy" id="2840840"/>
    <lineage>
        <taxon>Bacteria</taxon>
        <taxon>Pseudomonadati</taxon>
        <taxon>Spirochaetota</taxon>
        <taxon>Spirochaetia</taxon>
        <taxon>Spirochaetales</taxon>
        <taxon>Candidatus Gallitreponema</taxon>
    </lineage>
</organism>
<reference evidence="2" key="2">
    <citation type="journal article" date="2021" name="PeerJ">
        <title>Extensive microbial diversity within the chicken gut microbiome revealed by metagenomics and culture.</title>
        <authorList>
            <person name="Gilroy R."/>
            <person name="Ravi A."/>
            <person name="Getino M."/>
            <person name="Pursley I."/>
            <person name="Horton D.L."/>
            <person name="Alikhan N.F."/>
            <person name="Baker D."/>
            <person name="Gharbi K."/>
            <person name="Hall N."/>
            <person name="Watson M."/>
            <person name="Adriaenssens E.M."/>
            <person name="Foster-Nyarko E."/>
            <person name="Jarju S."/>
            <person name="Secka A."/>
            <person name="Antonio M."/>
            <person name="Oren A."/>
            <person name="Chaudhuri R.R."/>
            <person name="La Ragione R."/>
            <person name="Hildebrand F."/>
            <person name="Pallen M.J."/>
        </authorList>
    </citation>
    <scope>NUCLEOTIDE SEQUENCE</scope>
    <source>
        <strain evidence="2">10532</strain>
    </source>
</reference>
<dbReference type="InterPro" id="IPR013610">
    <property type="entry name" value="ArdC_N"/>
</dbReference>
<comment type="caution">
    <text evidence="2">The sequence shown here is derived from an EMBL/GenBank/DDBJ whole genome shotgun (WGS) entry which is preliminary data.</text>
</comment>
<evidence type="ECO:0000259" key="1">
    <source>
        <dbReference type="Pfam" id="PF08401"/>
    </source>
</evidence>
<dbReference type="EMBL" id="JADIMM010000025">
    <property type="protein sequence ID" value="MBO8457054.1"/>
    <property type="molecule type" value="Genomic_DNA"/>
</dbReference>
<sequence length="325" mass="37354">METETTTNPLTDQNTATDHVHKAASLDKANQDMIIAKTNRKRFVKALEDGTLPCLPGKNGLADTEPVENIVKGTSYKGITALILKNFSRQNNFTDERFFTMQQLEFVNMKMKLPFAARLRIKKGSHGVNIQYSVNKLDENGSEIKDPVTGKSIKESQTVKLFNIEQLVDPDLLIDYAADQRDARYEYMKEKVKNSGGIWHEPNPDKQKEVLTATTSDPVMYLAQYFEAMDTGRDFKVSKEIADEFKNKTKEYIFEHKEGEEPKKGLNPFRLNMLGAEAAYQYSVTKNDRQAEIRNKYAEEKYNDKLKKFHEKNRKSVSDDYEMSM</sequence>
<gene>
    <name evidence="2" type="ORF">IAA81_02360</name>
</gene>
<reference evidence="2" key="1">
    <citation type="submission" date="2020-10" db="EMBL/GenBank/DDBJ databases">
        <authorList>
            <person name="Gilroy R."/>
        </authorList>
    </citation>
    <scope>NUCLEOTIDE SEQUENCE</scope>
    <source>
        <strain evidence="2">10532</strain>
    </source>
</reference>
<dbReference type="Pfam" id="PF08401">
    <property type="entry name" value="ArdcN"/>
    <property type="match status" value="1"/>
</dbReference>
<dbReference type="GO" id="GO:0003697">
    <property type="term" value="F:single-stranded DNA binding"/>
    <property type="evidence" value="ECO:0007669"/>
    <property type="project" value="InterPro"/>
</dbReference>
<name>A0A9D9N1N6_9SPIR</name>
<feature type="domain" description="N-terminal" evidence="1">
    <location>
        <begin position="42"/>
        <end position="136"/>
    </location>
</feature>
<dbReference type="AlphaFoldDB" id="A0A9D9N1N6"/>
<dbReference type="Proteomes" id="UP000823638">
    <property type="component" value="Unassembled WGS sequence"/>
</dbReference>
<proteinExistence type="predicted"/>